<evidence type="ECO:0000256" key="5">
    <source>
        <dbReference type="SAM" id="MobiDB-lite"/>
    </source>
</evidence>
<feature type="region of interest" description="Disordered" evidence="5">
    <location>
        <begin position="1"/>
        <end position="34"/>
    </location>
</feature>
<evidence type="ECO:0000256" key="3">
    <source>
        <dbReference type="ARBA" id="ARBA00022989"/>
    </source>
</evidence>
<dbReference type="Proteomes" id="UP000053989">
    <property type="component" value="Unassembled WGS sequence"/>
</dbReference>
<evidence type="ECO:0000256" key="4">
    <source>
        <dbReference type="ARBA" id="ARBA00023136"/>
    </source>
</evidence>
<dbReference type="PIRSF" id="PIRSF006060">
    <property type="entry name" value="AA_transporter"/>
    <property type="match status" value="1"/>
</dbReference>
<name>A0A0C2ZE18_9AGAM</name>
<feature type="transmembrane region" description="Helical" evidence="6">
    <location>
        <begin position="82"/>
        <end position="104"/>
    </location>
</feature>
<reference evidence="8" key="2">
    <citation type="submission" date="2015-01" db="EMBL/GenBank/DDBJ databases">
        <title>Evolutionary Origins and Diversification of the Mycorrhizal Mutualists.</title>
        <authorList>
            <consortium name="DOE Joint Genome Institute"/>
            <consortium name="Mycorrhizal Genomics Consortium"/>
            <person name="Kohler A."/>
            <person name="Kuo A."/>
            <person name="Nagy L.G."/>
            <person name="Floudas D."/>
            <person name="Copeland A."/>
            <person name="Barry K.W."/>
            <person name="Cichocki N."/>
            <person name="Veneault-Fourrey C."/>
            <person name="LaButti K."/>
            <person name="Lindquist E.A."/>
            <person name="Lipzen A."/>
            <person name="Lundell T."/>
            <person name="Morin E."/>
            <person name="Murat C."/>
            <person name="Riley R."/>
            <person name="Ohm R."/>
            <person name="Sun H."/>
            <person name="Tunlid A."/>
            <person name="Henrissat B."/>
            <person name="Grigoriev I.V."/>
            <person name="Hibbett D.S."/>
            <person name="Martin F."/>
        </authorList>
    </citation>
    <scope>NUCLEOTIDE SEQUENCE [LARGE SCALE GENOMIC DNA]</scope>
    <source>
        <strain evidence="8">Foug A</strain>
    </source>
</reference>
<dbReference type="EMBL" id="KN822067">
    <property type="protein sequence ID" value="KIM60003.1"/>
    <property type="molecule type" value="Genomic_DNA"/>
</dbReference>
<feature type="transmembrane region" description="Helical" evidence="6">
    <location>
        <begin position="278"/>
        <end position="301"/>
    </location>
</feature>
<feature type="transmembrane region" description="Helical" evidence="6">
    <location>
        <begin position="129"/>
        <end position="160"/>
    </location>
</feature>
<keyword evidence="8" id="KW-1185">Reference proteome</keyword>
<dbReference type="InParanoid" id="A0A0C2ZE18"/>
<dbReference type="InterPro" id="IPR050598">
    <property type="entry name" value="AminoAcid_Transporter"/>
</dbReference>
<feature type="transmembrane region" description="Helical" evidence="6">
    <location>
        <begin position="50"/>
        <end position="70"/>
    </location>
</feature>
<feature type="transmembrane region" description="Helical" evidence="6">
    <location>
        <begin position="442"/>
        <end position="462"/>
    </location>
</feature>
<dbReference type="STRING" id="1036808.A0A0C2ZE18"/>
<feature type="transmembrane region" description="Helical" evidence="6">
    <location>
        <begin position="172"/>
        <end position="188"/>
    </location>
</feature>
<dbReference type="OrthoDB" id="5982228at2759"/>
<evidence type="ECO:0000313" key="8">
    <source>
        <dbReference type="Proteomes" id="UP000053989"/>
    </source>
</evidence>
<comment type="subcellular location">
    <subcellularLocation>
        <location evidence="1">Membrane</location>
        <topology evidence="1">Multi-pass membrane protein</topology>
    </subcellularLocation>
</comment>
<evidence type="ECO:0000256" key="1">
    <source>
        <dbReference type="ARBA" id="ARBA00004141"/>
    </source>
</evidence>
<dbReference type="Pfam" id="PF13520">
    <property type="entry name" value="AA_permease_2"/>
    <property type="match status" value="1"/>
</dbReference>
<proteinExistence type="predicted"/>
<dbReference type="GO" id="GO:0016020">
    <property type="term" value="C:membrane"/>
    <property type="evidence" value="ECO:0007669"/>
    <property type="project" value="UniProtKB-SubCell"/>
</dbReference>
<feature type="transmembrane region" description="Helical" evidence="6">
    <location>
        <begin position="383"/>
        <end position="406"/>
    </location>
</feature>
<evidence type="ECO:0000313" key="7">
    <source>
        <dbReference type="EMBL" id="KIM60003.1"/>
    </source>
</evidence>
<sequence length="533" mass="57907">MKEQVPVNDGASVKEGFKHPGAVEINPASGESPGGLSLEEGSAGGLGRHLGVFSCTLLIVGRIIGTGIFSTPSSILSSTGSVGASLMLWVLGFMLSFCGLFIWLEFGTMFPRSGGEKVYLEAVYTKPKYLVTVIFAMNAILLGFTANGCIVCTGCCILVAAGKTATTWSERGIALGVIFSVTLLHGLMPRTGVHVMNFLTIFKITILLLVVISGWVVLSGKTSVKDPHANFRDAFAGSSHSGNNYATAMFKVLNSYVGWSNVNYVLNNVRDPVRTLKIAGPLGLGICSVLYILANISYFAAATKSEIEHSGVTVAALFFKNVFGTTAERALAVFVALRCVHLLFTFSASRVNQELAKEGIPLPLGNKFWASNWPTGKSPLPGLIIHLIPSVIVILAPPMAVAYPFIIDIEGYPMQIINFFIVIGLFWLRWKKPDLHRPFKVWWPLAVFYLAAAVFLIIAPFLPPTNGVGDTPPLPYYLYCLVGIGILLFGVLYWVGWRIILPRVFGYELVPRKETLDDGTVLTMVRPRLDICF</sequence>
<keyword evidence="2 6" id="KW-0812">Transmembrane</keyword>
<organism evidence="7 8">
    <name type="scientific">Scleroderma citrinum Foug A</name>
    <dbReference type="NCBI Taxonomy" id="1036808"/>
    <lineage>
        <taxon>Eukaryota</taxon>
        <taxon>Fungi</taxon>
        <taxon>Dikarya</taxon>
        <taxon>Basidiomycota</taxon>
        <taxon>Agaricomycotina</taxon>
        <taxon>Agaricomycetes</taxon>
        <taxon>Agaricomycetidae</taxon>
        <taxon>Boletales</taxon>
        <taxon>Sclerodermatineae</taxon>
        <taxon>Sclerodermataceae</taxon>
        <taxon>Scleroderma</taxon>
    </lineage>
</organism>
<dbReference type="GO" id="GO:0015179">
    <property type="term" value="F:L-amino acid transmembrane transporter activity"/>
    <property type="evidence" value="ECO:0007669"/>
    <property type="project" value="TreeGrafter"/>
</dbReference>
<dbReference type="InterPro" id="IPR002293">
    <property type="entry name" value="AA/rel_permease1"/>
</dbReference>
<protein>
    <recommendedName>
        <fullName evidence="9">Amino acid permease/ SLC12A domain-containing protein</fullName>
    </recommendedName>
</protein>
<feature type="transmembrane region" description="Helical" evidence="6">
    <location>
        <begin position="474"/>
        <end position="495"/>
    </location>
</feature>
<feature type="transmembrane region" description="Helical" evidence="6">
    <location>
        <begin position="194"/>
        <end position="218"/>
    </location>
</feature>
<dbReference type="Gene3D" id="1.20.1740.10">
    <property type="entry name" value="Amino acid/polyamine transporter I"/>
    <property type="match status" value="1"/>
</dbReference>
<dbReference type="PANTHER" id="PTHR11785:SF382">
    <property type="entry name" value="LOW-AFFINITY METHIONINE PERMEASE"/>
    <property type="match status" value="1"/>
</dbReference>
<keyword evidence="4 6" id="KW-0472">Membrane</keyword>
<evidence type="ECO:0000256" key="2">
    <source>
        <dbReference type="ARBA" id="ARBA00022692"/>
    </source>
</evidence>
<dbReference type="HOGENOM" id="CLU_013661_4_1_1"/>
<reference evidence="7 8" key="1">
    <citation type="submission" date="2014-04" db="EMBL/GenBank/DDBJ databases">
        <authorList>
            <consortium name="DOE Joint Genome Institute"/>
            <person name="Kuo A."/>
            <person name="Kohler A."/>
            <person name="Nagy L.G."/>
            <person name="Floudas D."/>
            <person name="Copeland A."/>
            <person name="Barry K.W."/>
            <person name="Cichocki N."/>
            <person name="Veneault-Fourrey C."/>
            <person name="LaButti K."/>
            <person name="Lindquist E.A."/>
            <person name="Lipzen A."/>
            <person name="Lundell T."/>
            <person name="Morin E."/>
            <person name="Murat C."/>
            <person name="Sun H."/>
            <person name="Tunlid A."/>
            <person name="Henrissat B."/>
            <person name="Grigoriev I.V."/>
            <person name="Hibbett D.S."/>
            <person name="Martin F."/>
            <person name="Nordberg H.P."/>
            <person name="Cantor M.N."/>
            <person name="Hua S.X."/>
        </authorList>
    </citation>
    <scope>NUCLEOTIDE SEQUENCE [LARGE SCALE GENOMIC DNA]</scope>
    <source>
        <strain evidence="7 8">Foug A</strain>
    </source>
</reference>
<accession>A0A0C2ZE18</accession>
<feature type="transmembrane region" description="Helical" evidence="6">
    <location>
        <begin position="412"/>
        <end position="430"/>
    </location>
</feature>
<dbReference type="PANTHER" id="PTHR11785">
    <property type="entry name" value="AMINO ACID TRANSPORTER"/>
    <property type="match status" value="1"/>
</dbReference>
<gene>
    <name evidence="7" type="ORF">SCLCIDRAFT_1185271</name>
</gene>
<evidence type="ECO:0008006" key="9">
    <source>
        <dbReference type="Google" id="ProtNLM"/>
    </source>
</evidence>
<evidence type="ECO:0000256" key="6">
    <source>
        <dbReference type="SAM" id="Phobius"/>
    </source>
</evidence>
<dbReference type="AlphaFoldDB" id="A0A0C2ZE18"/>
<keyword evidence="3 6" id="KW-1133">Transmembrane helix</keyword>